<dbReference type="HOGENOM" id="CLU_1535040_0_0_1"/>
<dbReference type="EMBL" id="AP008215">
    <property type="protein sequence ID" value="BAH94696.1"/>
    <property type="molecule type" value="Genomic_DNA"/>
</dbReference>
<dbReference type="Proteomes" id="UP000000763">
    <property type="component" value="Chromosome 9"/>
</dbReference>
<dbReference type="InterPro" id="IPR053197">
    <property type="entry name" value="F-box_SCFL_complex_component"/>
</dbReference>
<organism evidence="1 2">
    <name type="scientific">Oryza sativa subsp. japonica</name>
    <name type="common">Rice</name>
    <dbReference type="NCBI Taxonomy" id="39947"/>
    <lineage>
        <taxon>Eukaryota</taxon>
        <taxon>Viridiplantae</taxon>
        <taxon>Streptophyta</taxon>
        <taxon>Embryophyta</taxon>
        <taxon>Tracheophyta</taxon>
        <taxon>Spermatophyta</taxon>
        <taxon>Magnoliopsida</taxon>
        <taxon>Liliopsida</taxon>
        <taxon>Poales</taxon>
        <taxon>Poaceae</taxon>
        <taxon>BOP clade</taxon>
        <taxon>Oryzoideae</taxon>
        <taxon>Oryzeae</taxon>
        <taxon>Oryzinae</taxon>
        <taxon>Oryza</taxon>
        <taxon>Oryza sativa</taxon>
    </lineage>
</organism>
<dbReference type="AlphaFoldDB" id="C7J761"/>
<reference evidence="2" key="2">
    <citation type="journal article" date="2008" name="Nucleic Acids Res.">
        <title>The rice annotation project database (RAP-DB): 2008 update.</title>
        <authorList>
            <consortium name="The rice annotation project (RAP)"/>
        </authorList>
    </citation>
    <scope>GENOME REANNOTATION</scope>
    <source>
        <strain evidence="2">cv. Nipponbare</strain>
    </source>
</reference>
<accession>C7J761</accession>
<reference evidence="1 2" key="1">
    <citation type="journal article" date="2005" name="Nature">
        <title>The map-based sequence of the rice genome.</title>
        <authorList>
            <consortium name="International rice genome sequencing project (IRGSP)"/>
            <person name="Matsumoto T."/>
            <person name="Wu J."/>
            <person name="Kanamori H."/>
            <person name="Katayose Y."/>
            <person name="Fujisawa M."/>
            <person name="Namiki N."/>
            <person name="Mizuno H."/>
            <person name="Yamamoto K."/>
            <person name="Antonio B.A."/>
            <person name="Baba T."/>
            <person name="Sakata K."/>
            <person name="Nagamura Y."/>
            <person name="Aoki H."/>
            <person name="Arikawa K."/>
            <person name="Arita K."/>
            <person name="Bito T."/>
            <person name="Chiden Y."/>
            <person name="Fujitsuka N."/>
            <person name="Fukunaka R."/>
            <person name="Hamada M."/>
            <person name="Harada C."/>
            <person name="Hayashi A."/>
            <person name="Hijishita S."/>
            <person name="Honda M."/>
            <person name="Hosokawa S."/>
            <person name="Ichikawa Y."/>
            <person name="Idonuma A."/>
            <person name="Iijima M."/>
            <person name="Ikeda M."/>
            <person name="Ikeno M."/>
            <person name="Ito K."/>
            <person name="Ito S."/>
            <person name="Ito T."/>
            <person name="Ito Y."/>
            <person name="Ito Y."/>
            <person name="Iwabuchi A."/>
            <person name="Kamiya K."/>
            <person name="Karasawa W."/>
            <person name="Kurita K."/>
            <person name="Katagiri S."/>
            <person name="Kikuta A."/>
            <person name="Kobayashi H."/>
            <person name="Kobayashi N."/>
            <person name="Machita K."/>
            <person name="Maehara T."/>
            <person name="Masukawa M."/>
            <person name="Mizubayashi T."/>
            <person name="Mukai Y."/>
            <person name="Nagasaki H."/>
            <person name="Nagata Y."/>
            <person name="Naito S."/>
            <person name="Nakashima M."/>
            <person name="Nakama Y."/>
            <person name="Nakamichi Y."/>
            <person name="Nakamura M."/>
            <person name="Meguro A."/>
            <person name="Negishi M."/>
            <person name="Ohta I."/>
            <person name="Ohta T."/>
            <person name="Okamoto M."/>
            <person name="Ono N."/>
            <person name="Saji S."/>
            <person name="Sakaguchi M."/>
            <person name="Sakai K."/>
            <person name="Shibata M."/>
            <person name="Shimokawa T."/>
            <person name="Song J."/>
            <person name="Takazaki Y."/>
            <person name="Terasawa K."/>
            <person name="Tsugane M."/>
            <person name="Tsuji K."/>
            <person name="Ueda S."/>
            <person name="Waki K."/>
            <person name="Yamagata H."/>
            <person name="Yamamoto M."/>
            <person name="Yamamoto S."/>
            <person name="Yamane H."/>
            <person name="Yoshiki S."/>
            <person name="Yoshihara R."/>
            <person name="Yukawa K."/>
            <person name="Zhong H."/>
            <person name="Yano M."/>
            <person name="Yuan Q."/>
            <person name="Ouyang S."/>
            <person name="Liu J."/>
            <person name="Jones K.M."/>
            <person name="Gansberger K."/>
            <person name="Moffat K."/>
            <person name="Hill J."/>
            <person name="Bera J."/>
            <person name="Fadrosh D."/>
            <person name="Jin S."/>
            <person name="Johri S."/>
            <person name="Kim M."/>
            <person name="Overton L."/>
            <person name="Reardon M."/>
            <person name="Tsitrin T."/>
            <person name="Vuong H."/>
            <person name="Weaver B."/>
            <person name="Ciecko A."/>
            <person name="Tallon L."/>
            <person name="Jackson J."/>
            <person name="Pai G."/>
            <person name="Aken S.V."/>
            <person name="Utterback T."/>
            <person name="Reidmuller S."/>
            <person name="Feldblyum T."/>
            <person name="Hsiao J."/>
            <person name="Zismann V."/>
            <person name="Iobst S."/>
            <person name="de Vazeille A.R."/>
            <person name="Buell C.R."/>
            <person name="Ying K."/>
            <person name="Li Y."/>
            <person name="Lu T."/>
            <person name="Huang Y."/>
            <person name="Zhao Q."/>
            <person name="Feng Q."/>
            <person name="Zhang L."/>
            <person name="Zhu J."/>
            <person name="Weng Q."/>
            <person name="Mu J."/>
            <person name="Lu Y."/>
            <person name="Fan D."/>
            <person name="Liu Y."/>
            <person name="Guan J."/>
            <person name="Zhang Y."/>
            <person name="Yu S."/>
            <person name="Liu X."/>
            <person name="Zhang Y."/>
            <person name="Hong G."/>
            <person name="Han B."/>
            <person name="Choisne N."/>
            <person name="Demange N."/>
            <person name="Orjeda G."/>
            <person name="Samain S."/>
            <person name="Cattolico L."/>
            <person name="Pelletier E."/>
            <person name="Couloux A."/>
            <person name="Segurens B."/>
            <person name="Wincker P."/>
            <person name="D'Hont A."/>
            <person name="Scarpelli C."/>
            <person name="Weissenbach J."/>
            <person name="Salanoubat M."/>
            <person name="Quetier F."/>
            <person name="Yu Y."/>
            <person name="Kim H.R."/>
            <person name="Rambo T."/>
            <person name="Currie J."/>
            <person name="Collura K."/>
            <person name="Luo M."/>
            <person name="Yang T."/>
            <person name="Ammiraju J.S.S."/>
            <person name="Engler F."/>
            <person name="Soderlund C."/>
            <person name="Wing R.A."/>
            <person name="Palmer L.E."/>
            <person name="de la Bastide M."/>
            <person name="Spiegel L."/>
            <person name="Nascimento L."/>
            <person name="Zutavern T."/>
            <person name="O'Shaughnessy A."/>
            <person name="Dike S."/>
            <person name="Dedhia N."/>
            <person name="Preston R."/>
            <person name="Balija V."/>
            <person name="McCombie W.R."/>
            <person name="Chow T."/>
            <person name="Chen H."/>
            <person name="Chung M."/>
            <person name="Chen C."/>
            <person name="Shaw J."/>
            <person name="Wu H."/>
            <person name="Hsiao K."/>
            <person name="Chao Y."/>
            <person name="Chu M."/>
            <person name="Cheng C."/>
            <person name="Hour A."/>
            <person name="Lee P."/>
            <person name="Lin S."/>
            <person name="Lin Y."/>
            <person name="Liou J."/>
            <person name="Liu S."/>
            <person name="Hsing Y."/>
            <person name="Raghuvanshi S."/>
            <person name="Mohanty A."/>
            <person name="Bharti A.K."/>
            <person name="Gaur A."/>
            <person name="Gupta V."/>
            <person name="Kumar D."/>
            <person name="Ravi V."/>
            <person name="Vij S."/>
            <person name="Kapur A."/>
            <person name="Khurana P."/>
            <person name="Khurana P."/>
            <person name="Khurana J.P."/>
            <person name="Tyagi A.K."/>
            <person name="Gaikwad K."/>
            <person name="Singh A."/>
            <person name="Dalal V."/>
            <person name="Srivastava S."/>
            <person name="Dixit A."/>
            <person name="Pal A.K."/>
            <person name="Ghazi I.A."/>
            <person name="Yadav M."/>
            <person name="Pandit A."/>
            <person name="Bhargava A."/>
            <person name="Sureshbabu K."/>
            <person name="Batra K."/>
            <person name="Sharma T.R."/>
            <person name="Mohapatra T."/>
            <person name="Singh N.K."/>
            <person name="Messing J."/>
            <person name="Nelson A.B."/>
            <person name="Fuks G."/>
            <person name="Kavchok S."/>
            <person name="Keizer G."/>
            <person name="Linton E."/>
            <person name="Llaca V."/>
            <person name="Song R."/>
            <person name="Tanyolac B."/>
            <person name="Young S."/>
            <person name="Ho-Il K."/>
            <person name="Hahn J.H."/>
            <person name="Sangsakoo G."/>
            <person name="Vanavichit A."/>
            <person name="de Mattos Luiz.A.T."/>
            <person name="Zimmer P.D."/>
            <person name="Malone G."/>
            <person name="Dellagostin O."/>
            <person name="de Oliveira A.C."/>
            <person name="Bevan M."/>
            <person name="Bancroft I."/>
            <person name="Minx P."/>
            <person name="Cordum H."/>
            <person name="Wilson R."/>
            <person name="Cheng Z."/>
            <person name="Jin W."/>
            <person name="Jiang J."/>
            <person name="Leong S.A."/>
            <person name="Iwama H."/>
            <person name="Gojobori T."/>
            <person name="Itoh T."/>
            <person name="Niimura Y."/>
            <person name="Fujii Y."/>
            <person name="Habara T."/>
            <person name="Sakai H."/>
            <person name="Sato Y."/>
            <person name="Wilson G."/>
            <person name="Kumar K."/>
            <person name="McCouch S."/>
            <person name="Juretic N."/>
            <person name="Hoen D."/>
            <person name="Wright S."/>
            <person name="Bruskiewich R."/>
            <person name="Bureau T."/>
            <person name="Miyao A."/>
            <person name="Hirochika H."/>
            <person name="Nishikawa T."/>
            <person name="Kadowaki K."/>
            <person name="Sugiura M."/>
            <person name="Burr B."/>
            <person name="Sasaki T."/>
        </authorList>
    </citation>
    <scope>NUCLEOTIDE SEQUENCE [LARGE SCALE GENOMIC DNA]</scope>
    <source>
        <strain evidence="2">cv. Nipponbare</strain>
    </source>
</reference>
<feature type="non-terminal residue" evidence="1">
    <location>
        <position position="1"/>
    </location>
</feature>
<evidence type="ECO:0000313" key="2">
    <source>
        <dbReference type="Proteomes" id="UP000000763"/>
    </source>
</evidence>
<proteinExistence type="predicted"/>
<gene>
    <name evidence="1" type="ordered locus">Os09g0548000</name>
</gene>
<protein>
    <submittedName>
        <fullName evidence="1">Os09g0548000 protein</fullName>
    </submittedName>
</protein>
<dbReference type="PANTHER" id="PTHR34223">
    <property type="entry name" value="OS11G0201299 PROTEIN"/>
    <property type="match status" value="1"/>
</dbReference>
<dbReference type="PANTHER" id="PTHR34223:SF28">
    <property type="entry name" value="OS09G0548034 PROTEIN"/>
    <property type="match status" value="1"/>
</dbReference>
<dbReference type="KEGG" id="dosa:Os09g0548000"/>
<sequence length="178" mass="20566">DDGVACRTASVSVYGSSLEDYEDEDLSEDEDEDLSDGHHIEYNILGVLSHARSLKLVAPLREALFEGCLLTCPVFNNLKCLVFGDWCMDFDLYPLRCVLKQSPILEELCVELREKECEYCKEKAPPFSYSYGEILPFKCHRLKTVKIKCGERDERFIALVKLFFKISVCIEKFDLDRW</sequence>
<name>C7J761_ORYSJ</name>
<evidence type="ECO:0000313" key="1">
    <source>
        <dbReference type="EMBL" id="BAH94696.1"/>
    </source>
</evidence>